<comment type="caution">
    <text evidence="3">The sequence shown here is derived from an EMBL/GenBank/DDBJ whole genome shotgun (WGS) entry which is preliminary data.</text>
</comment>
<keyword evidence="1" id="KW-0175">Coiled coil</keyword>
<keyword evidence="4" id="KW-1185">Reference proteome</keyword>
<sequence length="564" mass="60353">MITRSTDDSIDICLFEAVLYTGISGEYIDLMNGYFQLVIGKSGTGVRVFDATDGCAEVTTGEITEYLDRNRIGYDILAVNEAVKKKGAEPVYFTQNKVNPVREQYVMTIAQDQMSVSVRFYPPSENVSGGEPGQLTDSKEVIGDLVLKKIRFGVDKDAIDNFFSNKEYCKDIVIARGKLPRDGSDAVIEYKFGTSKKPRPSLNEDGSVDYHNLNIINHCKEGDLLAVLTPADMGDYGTSVYGNQVKPRSVKVKSLHFGQNVKLSEDKLTITAEKSGHVSLQDGKVVVSNVLNLKNVDVATGNIDYDGSVAVAGNIASGFSVKAGGNIEVKGTIEGAVLEAGADIILERGVNGAGGGLIKAGGNIVTKFIENAKVVAGGSVNAESILHSDVQAGTEVNVTGNKGFIVGGHVIAGESINVITIGGEMGTTTRIDVGVDPSLKVRIRDLMKEIGEENKNLQQIRPTIDGIVKKLQAGTVLAPDQAAYAKKLMAMKAQLESDINEKSENLMELQDTLSQTHNAYVTVNGICNAGTVITIGELSMTVDKAVKYSKFVEKEGDVRVAPLD</sequence>
<accession>A0A317G634</accession>
<protein>
    <recommendedName>
        <fullName evidence="2">Flagellar Assembly Protein A N-terminal region domain-containing protein</fullName>
    </recommendedName>
</protein>
<evidence type="ECO:0000256" key="1">
    <source>
        <dbReference type="SAM" id="Coils"/>
    </source>
</evidence>
<name>A0A317G634_BUTFI</name>
<dbReference type="AlphaFoldDB" id="A0A317G634"/>
<gene>
    <name evidence="3" type="ORF">CPT75_13835</name>
</gene>
<dbReference type="EMBL" id="NXNG01000001">
    <property type="protein sequence ID" value="PWT28113.1"/>
    <property type="molecule type" value="Genomic_DNA"/>
</dbReference>
<dbReference type="Pfam" id="PF03961">
    <property type="entry name" value="FapA"/>
    <property type="match status" value="1"/>
</dbReference>
<reference evidence="3 4" key="1">
    <citation type="submission" date="2017-09" db="EMBL/GenBank/DDBJ databases">
        <title>High-quality draft genome sequence of Butyrivibrio fibrisolvens INBov1, isolated from cow rumen.</title>
        <authorList>
            <person name="Rodriguez Hernaez J."/>
            <person name="Rivarola M."/>
            <person name="Paniego N."/>
            <person name="Cravero S."/>
            <person name="Ceron Cucchi M."/>
            <person name="Martinez M.C."/>
        </authorList>
    </citation>
    <scope>NUCLEOTIDE SEQUENCE [LARGE SCALE GENOMIC DNA]</scope>
    <source>
        <strain evidence="3 4">INBov1</strain>
    </source>
</reference>
<dbReference type="PANTHER" id="PTHR38032">
    <property type="entry name" value="POLYMERASE-RELATED"/>
    <property type="match status" value="1"/>
</dbReference>
<dbReference type="Pfam" id="PF20250">
    <property type="entry name" value="FapA_N"/>
    <property type="match status" value="1"/>
</dbReference>
<evidence type="ECO:0000313" key="3">
    <source>
        <dbReference type="EMBL" id="PWT28113.1"/>
    </source>
</evidence>
<evidence type="ECO:0000313" key="4">
    <source>
        <dbReference type="Proteomes" id="UP000245488"/>
    </source>
</evidence>
<dbReference type="InterPro" id="IPR046865">
    <property type="entry name" value="FapA_b_solenoid"/>
</dbReference>
<proteinExistence type="predicted"/>
<organism evidence="3 4">
    <name type="scientific">Butyrivibrio fibrisolvens</name>
    <dbReference type="NCBI Taxonomy" id="831"/>
    <lineage>
        <taxon>Bacteria</taxon>
        <taxon>Bacillati</taxon>
        <taxon>Bacillota</taxon>
        <taxon>Clostridia</taxon>
        <taxon>Lachnospirales</taxon>
        <taxon>Lachnospiraceae</taxon>
        <taxon>Butyrivibrio</taxon>
    </lineage>
</organism>
<dbReference type="InterPro" id="IPR046866">
    <property type="entry name" value="FapA_N"/>
</dbReference>
<feature type="domain" description="Flagellar Assembly Protein A N-terminal region" evidence="2">
    <location>
        <begin position="107"/>
        <end position="282"/>
    </location>
</feature>
<dbReference type="Proteomes" id="UP000245488">
    <property type="component" value="Chromosome"/>
</dbReference>
<evidence type="ECO:0000259" key="2">
    <source>
        <dbReference type="Pfam" id="PF20250"/>
    </source>
</evidence>
<feature type="coiled-coil region" evidence="1">
    <location>
        <begin position="485"/>
        <end position="519"/>
    </location>
</feature>
<dbReference type="PANTHER" id="PTHR38032:SF1">
    <property type="entry name" value="RNA-BINDING PROTEIN KHPB N-TERMINAL DOMAIN-CONTAINING PROTEIN"/>
    <property type="match status" value="1"/>
</dbReference>
<dbReference type="InterPro" id="IPR005646">
    <property type="entry name" value="FapA"/>
</dbReference>